<protein>
    <submittedName>
        <fullName evidence="3">Uncharacterized protein</fullName>
    </submittedName>
</protein>
<sequence length="89" mass="9864">MKKFFRSSKIICLSLIFIILMNNIASSFSKDNDLYAWRLVKDDYGEWKFVALPGLSRRNLKGNPPATAGKSAPTKAPANGRGDHTYGEG</sequence>
<dbReference type="AlphaFoldDB" id="A0AAW1MPB1"/>
<keyword evidence="2" id="KW-0732">Signal</keyword>
<gene>
    <name evidence="3" type="ORF">RND81_02G019300</name>
</gene>
<feature type="region of interest" description="Disordered" evidence="1">
    <location>
        <begin position="58"/>
        <end position="89"/>
    </location>
</feature>
<dbReference type="Proteomes" id="UP001443914">
    <property type="component" value="Unassembled WGS sequence"/>
</dbReference>
<evidence type="ECO:0000313" key="4">
    <source>
        <dbReference type="Proteomes" id="UP001443914"/>
    </source>
</evidence>
<feature type="chain" id="PRO_5043721575" evidence="2">
    <location>
        <begin position="28"/>
        <end position="89"/>
    </location>
</feature>
<comment type="caution">
    <text evidence="3">The sequence shown here is derived from an EMBL/GenBank/DDBJ whole genome shotgun (WGS) entry which is preliminary data.</text>
</comment>
<name>A0AAW1MPB1_SAPOF</name>
<reference evidence="3" key="1">
    <citation type="submission" date="2024-03" db="EMBL/GenBank/DDBJ databases">
        <title>WGS assembly of Saponaria officinalis var. Norfolk2.</title>
        <authorList>
            <person name="Jenkins J."/>
            <person name="Shu S."/>
            <person name="Grimwood J."/>
            <person name="Barry K."/>
            <person name="Goodstein D."/>
            <person name="Schmutz J."/>
            <person name="Leebens-Mack J."/>
            <person name="Osbourn A."/>
        </authorList>
    </citation>
    <scope>NUCLEOTIDE SEQUENCE [LARGE SCALE GENOMIC DNA]</scope>
    <source>
        <strain evidence="3">JIC</strain>
    </source>
</reference>
<evidence type="ECO:0000256" key="2">
    <source>
        <dbReference type="SAM" id="SignalP"/>
    </source>
</evidence>
<organism evidence="3 4">
    <name type="scientific">Saponaria officinalis</name>
    <name type="common">Common soapwort</name>
    <name type="synonym">Lychnis saponaria</name>
    <dbReference type="NCBI Taxonomy" id="3572"/>
    <lineage>
        <taxon>Eukaryota</taxon>
        <taxon>Viridiplantae</taxon>
        <taxon>Streptophyta</taxon>
        <taxon>Embryophyta</taxon>
        <taxon>Tracheophyta</taxon>
        <taxon>Spermatophyta</taxon>
        <taxon>Magnoliopsida</taxon>
        <taxon>eudicotyledons</taxon>
        <taxon>Gunneridae</taxon>
        <taxon>Pentapetalae</taxon>
        <taxon>Caryophyllales</taxon>
        <taxon>Caryophyllaceae</taxon>
        <taxon>Caryophylleae</taxon>
        <taxon>Saponaria</taxon>
    </lineage>
</organism>
<proteinExistence type="predicted"/>
<keyword evidence="4" id="KW-1185">Reference proteome</keyword>
<evidence type="ECO:0000256" key="1">
    <source>
        <dbReference type="SAM" id="MobiDB-lite"/>
    </source>
</evidence>
<feature type="signal peptide" evidence="2">
    <location>
        <begin position="1"/>
        <end position="27"/>
    </location>
</feature>
<dbReference type="EMBL" id="JBDFQZ010000002">
    <property type="protein sequence ID" value="KAK9747858.1"/>
    <property type="molecule type" value="Genomic_DNA"/>
</dbReference>
<evidence type="ECO:0000313" key="3">
    <source>
        <dbReference type="EMBL" id="KAK9747858.1"/>
    </source>
</evidence>
<accession>A0AAW1MPB1</accession>